<dbReference type="RefSeq" id="WP_082637031.1">
    <property type="nucleotide sequence ID" value="NZ_CYPU01000023.1"/>
</dbReference>
<organism evidence="2 3">
    <name type="scientific">Ruegeria atlantica</name>
    <dbReference type="NCBI Taxonomy" id="81569"/>
    <lineage>
        <taxon>Bacteria</taxon>
        <taxon>Pseudomonadati</taxon>
        <taxon>Pseudomonadota</taxon>
        <taxon>Alphaproteobacteria</taxon>
        <taxon>Rhodobacterales</taxon>
        <taxon>Roseobacteraceae</taxon>
        <taxon>Ruegeria</taxon>
    </lineage>
</organism>
<dbReference type="EMBL" id="CYPU01000023">
    <property type="protein sequence ID" value="CUH47303.1"/>
    <property type="molecule type" value="Genomic_DNA"/>
</dbReference>
<evidence type="ECO:0000259" key="1">
    <source>
        <dbReference type="Pfam" id="PF13403"/>
    </source>
</evidence>
<dbReference type="GeneID" id="55492723"/>
<dbReference type="OrthoDB" id="6305173at2"/>
<protein>
    <recommendedName>
        <fullName evidence="1">Hedgehog/Intein (Hint) domain-containing protein</fullName>
    </recommendedName>
</protein>
<gene>
    <name evidence="2" type="ORF">RUA4292_01471</name>
</gene>
<dbReference type="Pfam" id="PF13403">
    <property type="entry name" value="Hint_2"/>
    <property type="match status" value="1"/>
</dbReference>
<dbReference type="Proteomes" id="UP000050783">
    <property type="component" value="Unassembled WGS sequence"/>
</dbReference>
<dbReference type="InterPro" id="IPR036844">
    <property type="entry name" value="Hint_dom_sf"/>
</dbReference>
<accession>A0A0P1ECE9</accession>
<dbReference type="InterPro" id="IPR028992">
    <property type="entry name" value="Hedgehog/Intein_dom"/>
</dbReference>
<dbReference type="STRING" id="81569.RUM4293_00986"/>
<evidence type="ECO:0000313" key="2">
    <source>
        <dbReference type="EMBL" id="CUH47303.1"/>
    </source>
</evidence>
<proteinExistence type="predicted"/>
<name>A0A0P1ECE9_9RHOB</name>
<evidence type="ECO:0000313" key="3">
    <source>
        <dbReference type="Proteomes" id="UP000050783"/>
    </source>
</evidence>
<feature type="domain" description="Hedgehog/Intein (Hint)" evidence="1">
    <location>
        <begin position="156"/>
        <end position="292"/>
    </location>
</feature>
<dbReference type="AlphaFoldDB" id="A0A0P1ECE9"/>
<reference evidence="2 3" key="1">
    <citation type="submission" date="2015-09" db="EMBL/GenBank/DDBJ databases">
        <authorList>
            <consortium name="Swine Surveillance"/>
        </authorList>
    </citation>
    <scope>NUCLEOTIDE SEQUENCE [LARGE SCALE GENOMIC DNA]</scope>
    <source>
        <strain evidence="2 3">CECT 4292</strain>
    </source>
</reference>
<dbReference type="SUPFAM" id="SSF51294">
    <property type="entry name" value="Hedgehog/intein (Hint) domain"/>
    <property type="match status" value="1"/>
</dbReference>
<sequence length="366" mass="39199">MANYSIFVLGESQLSISVSQGLDGLDQGTGIHLIGQTITIDTRTATEVFISYGGSDTNFADNDTNQLLDGDQTIDGVNFNDGTRVEAEYGITLTDGTNTWQAIAFNVNNSSPSYATVEGIAFIGGPGEFPPAGVTLTVVDTQEGPSFAVADYVTPICYGSGTLIETQNGYARVETLRPGDKVWTQDNGYQSVKWVGSQDVIASGRFRLVEVPAGIILNFSPLKVSQQHRLVIAHPVAELLFAAPEVFVPAISFVDAGVATLSNEKTARYHHLLLDNHSIIRANGAASESLLSTPTTQCDDPDRLFFRDLAGCAAGPMETARPALTRTEAALLLRNILAIDHNSSLIHTPPQTERGIRPVRAGKYEA</sequence>
<dbReference type="Gene3D" id="2.170.16.10">
    <property type="entry name" value="Hedgehog/Intein (Hint) domain"/>
    <property type="match status" value="1"/>
</dbReference>